<evidence type="ECO:0000256" key="5">
    <source>
        <dbReference type="SAM" id="Phobius"/>
    </source>
</evidence>
<dbReference type="GO" id="GO:0032259">
    <property type="term" value="P:methylation"/>
    <property type="evidence" value="ECO:0007669"/>
    <property type="project" value="UniProtKB-KW"/>
</dbReference>
<evidence type="ECO:0000313" key="6">
    <source>
        <dbReference type="EMBL" id="SIN86903.1"/>
    </source>
</evidence>
<evidence type="ECO:0000313" key="7">
    <source>
        <dbReference type="Proteomes" id="UP000198461"/>
    </source>
</evidence>
<sequence>MQKPLLSRTLVAIQFGAILLLLLTGPWFAHSLWGLALQGLGVAVGLWGVLTMQRFNIVPDPRPDCELVCHGPYRWIRHPMYLSIILFFSPPVVETPTTLRLGVFAILIADLLIKLSYEERLLCTQVDGYSDYCRRSKRLLPFIW</sequence>
<comment type="subcellular location">
    <subcellularLocation>
        <location evidence="1">Membrane</location>
        <topology evidence="1">Multi-pass membrane protein</topology>
    </subcellularLocation>
</comment>
<dbReference type="PANTHER" id="PTHR43847:SF1">
    <property type="entry name" value="BLL3993 PROTEIN"/>
    <property type="match status" value="1"/>
</dbReference>
<protein>
    <submittedName>
        <fullName evidence="6">Protein-S-isoprenylcysteine O-methyltransferase Ste14</fullName>
    </submittedName>
</protein>
<dbReference type="PANTHER" id="PTHR43847">
    <property type="entry name" value="BLL3993 PROTEIN"/>
    <property type="match status" value="1"/>
</dbReference>
<keyword evidence="4 5" id="KW-0472">Membrane</keyword>
<dbReference type="RefSeq" id="WP_074201089.1">
    <property type="nucleotide sequence ID" value="NZ_FSRE01000002.1"/>
</dbReference>
<evidence type="ECO:0000256" key="2">
    <source>
        <dbReference type="ARBA" id="ARBA00022692"/>
    </source>
</evidence>
<accession>A0A1N6EVF1</accession>
<evidence type="ECO:0000256" key="4">
    <source>
        <dbReference type="ARBA" id="ARBA00023136"/>
    </source>
</evidence>
<name>A0A1N6EVF1_9GAMM</name>
<gene>
    <name evidence="6" type="ORF">SAMN05443662_0787</name>
</gene>
<dbReference type="InterPro" id="IPR007269">
    <property type="entry name" value="ICMT_MeTrfase"/>
</dbReference>
<dbReference type="EMBL" id="FSRE01000002">
    <property type="protein sequence ID" value="SIN86903.1"/>
    <property type="molecule type" value="Genomic_DNA"/>
</dbReference>
<dbReference type="GO" id="GO:0016020">
    <property type="term" value="C:membrane"/>
    <property type="evidence" value="ECO:0007669"/>
    <property type="project" value="UniProtKB-SubCell"/>
</dbReference>
<feature type="transmembrane region" description="Helical" evidence="5">
    <location>
        <begin position="9"/>
        <end position="29"/>
    </location>
</feature>
<organism evidence="6 7">
    <name type="scientific">Sulfurivirga caldicuralii</name>
    <dbReference type="NCBI Taxonomy" id="364032"/>
    <lineage>
        <taxon>Bacteria</taxon>
        <taxon>Pseudomonadati</taxon>
        <taxon>Pseudomonadota</taxon>
        <taxon>Gammaproteobacteria</taxon>
        <taxon>Thiotrichales</taxon>
        <taxon>Piscirickettsiaceae</taxon>
        <taxon>Sulfurivirga</taxon>
    </lineage>
</organism>
<dbReference type="STRING" id="364032.SAMN05443662_0787"/>
<evidence type="ECO:0000256" key="3">
    <source>
        <dbReference type="ARBA" id="ARBA00022989"/>
    </source>
</evidence>
<dbReference type="AlphaFoldDB" id="A0A1N6EVF1"/>
<dbReference type="GO" id="GO:0004671">
    <property type="term" value="F:protein C-terminal S-isoprenylcysteine carboxyl O-methyltransferase activity"/>
    <property type="evidence" value="ECO:0007669"/>
    <property type="project" value="InterPro"/>
</dbReference>
<keyword evidence="3 5" id="KW-1133">Transmembrane helix</keyword>
<dbReference type="Pfam" id="PF04140">
    <property type="entry name" value="ICMT"/>
    <property type="match status" value="1"/>
</dbReference>
<feature type="transmembrane region" description="Helical" evidence="5">
    <location>
        <begin position="35"/>
        <end position="55"/>
    </location>
</feature>
<keyword evidence="2 5" id="KW-0812">Transmembrane</keyword>
<reference evidence="6 7" key="1">
    <citation type="submission" date="2016-11" db="EMBL/GenBank/DDBJ databases">
        <authorList>
            <person name="Jaros S."/>
            <person name="Januszkiewicz K."/>
            <person name="Wedrychowicz H."/>
        </authorList>
    </citation>
    <scope>NUCLEOTIDE SEQUENCE [LARGE SCALE GENOMIC DNA]</scope>
    <source>
        <strain evidence="6 7">DSM 17737</strain>
    </source>
</reference>
<evidence type="ECO:0000256" key="1">
    <source>
        <dbReference type="ARBA" id="ARBA00004141"/>
    </source>
</evidence>
<dbReference type="OrthoDB" id="9789029at2"/>
<keyword evidence="6" id="KW-0808">Transferase</keyword>
<dbReference type="Gene3D" id="1.20.120.1630">
    <property type="match status" value="1"/>
</dbReference>
<dbReference type="InterPro" id="IPR052527">
    <property type="entry name" value="Metal_cation-efflux_comp"/>
</dbReference>
<keyword evidence="7" id="KW-1185">Reference proteome</keyword>
<proteinExistence type="predicted"/>
<dbReference type="Proteomes" id="UP000198461">
    <property type="component" value="Unassembled WGS sequence"/>
</dbReference>
<keyword evidence="6" id="KW-0489">Methyltransferase</keyword>